<evidence type="ECO:0000256" key="11">
    <source>
        <dbReference type="ARBA" id="ARBA00023268"/>
    </source>
</evidence>
<keyword evidence="6" id="KW-0520">NAD</keyword>
<keyword evidence="4" id="KW-0442">Lipid degradation</keyword>
<evidence type="ECO:0000256" key="3">
    <source>
        <dbReference type="ARBA" id="ARBA00022832"/>
    </source>
</evidence>
<dbReference type="InterPro" id="IPR008927">
    <property type="entry name" value="6-PGluconate_DH-like_C_sf"/>
</dbReference>
<evidence type="ECO:0000256" key="12">
    <source>
        <dbReference type="ARBA" id="ARBA00049556"/>
    </source>
</evidence>
<keyword evidence="8" id="KW-0576">Peroxisome</keyword>
<sequence length="695" mass="73698">MSEQKVTVRRDGEVGVIEIDNPPVNALGGAVRKGIWDGLHDLQGAGVSAIVLACKGRTFSGGADITEFGKPPVEPGLSVLIDEIEASDVPVVAAVFGTALGGGFEIALGCHYRVGPSSVKLGLPEVKLGLLPGAGGTQRLPRAIGMEAALPPIVTGDPIPGDEAAKLGLLDRVIEGDLTEGAIAFAREVAGKPVRRLSRDDTALASTKADPIAFEEAATRLLSRSRGLKAPAACVQAVRNCLTMDFADGSKWERETFHDLRSGEESAAQRHHFFAERAALKLPGVGKEVQPRPVKKIAVIGAGTMGGGITMSMATGGYDVVMIDKSQEALDRGFGIIEKNYRKTQARGGFTEAEVDGALSRISLATELSAAADADMVIEAVYENLDLKKSIFAELDKVAKPGAVLASNTSTLDVDEIAAATSRPADVMGMHFFSPANVMKLLENIRGEKSSPDILVTANTVGKQAGKIPVTVGVCNGFAGNRMGGARARQVQRMLLEGAMPQDVDRVAKAFGFAMGPLAVNDLAGLDIGYAVRKERGEKSPIADKLAEMGRYGQKTGAGFYLYEGGSRTPIPDPFVENLIRETSAEHGFTPREIPEQEILDRLLFPLINEGAQILDEGIAIRSSDLDLIWVNGFGFPLAKGGPMFWADREGVGNVYERLKGYYEVSGDPNLEPKPLLQHLAKTGSSFADWSKGRG</sequence>
<keyword evidence="9" id="KW-0413">Isomerase</keyword>
<dbReference type="InterPro" id="IPR006108">
    <property type="entry name" value="3HC_DH_C"/>
</dbReference>
<keyword evidence="7" id="KW-0443">Lipid metabolism</keyword>
<evidence type="ECO:0000256" key="5">
    <source>
        <dbReference type="ARBA" id="ARBA00023002"/>
    </source>
</evidence>
<dbReference type="SUPFAM" id="SSF51735">
    <property type="entry name" value="NAD(P)-binding Rossmann-fold domains"/>
    <property type="match status" value="1"/>
</dbReference>
<proteinExistence type="predicted"/>
<dbReference type="Gene3D" id="3.90.226.10">
    <property type="entry name" value="2-enoyl-CoA Hydratase, Chain A, domain 1"/>
    <property type="match status" value="1"/>
</dbReference>
<dbReference type="Proteomes" id="UP000612855">
    <property type="component" value="Unassembled WGS sequence"/>
</dbReference>
<keyword evidence="10" id="KW-0456">Lyase</keyword>
<feature type="domain" description="3-hydroxyacyl-CoA dehydrogenase C-terminal" evidence="13">
    <location>
        <begin position="599"/>
        <end position="684"/>
    </location>
</feature>
<dbReference type="RefSeq" id="WP_188476263.1">
    <property type="nucleotide sequence ID" value="NZ_BMFJ01000001.1"/>
</dbReference>
<name>A0A917EB39_9RHOB</name>
<evidence type="ECO:0000313" key="15">
    <source>
        <dbReference type="EMBL" id="GGE20722.1"/>
    </source>
</evidence>
<evidence type="ECO:0000256" key="9">
    <source>
        <dbReference type="ARBA" id="ARBA00023235"/>
    </source>
</evidence>
<organism evidence="15 16">
    <name type="scientific">Primorskyibacter flagellatus</name>
    <dbReference type="NCBI Taxonomy" id="1387277"/>
    <lineage>
        <taxon>Bacteria</taxon>
        <taxon>Pseudomonadati</taxon>
        <taxon>Pseudomonadota</taxon>
        <taxon>Alphaproteobacteria</taxon>
        <taxon>Rhodobacterales</taxon>
        <taxon>Roseobacteraceae</taxon>
        <taxon>Primorskyibacter</taxon>
    </lineage>
</organism>
<dbReference type="SUPFAM" id="SSF48179">
    <property type="entry name" value="6-phosphogluconate dehydrogenase C-terminal domain-like"/>
    <property type="match status" value="2"/>
</dbReference>
<dbReference type="SUPFAM" id="SSF52096">
    <property type="entry name" value="ClpP/crotonase"/>
    <property type="match status" value="1"/>
</dbReference>
<dbReference type="Pfam" id="PF00378">
    <property type="entry name" value="ECH_1"/>
    <property type="match status" value="1"/>
</dbReference>
<keyword evidence="5" id="KW-0560">Oxidoreductase</keyword>
<protein>
    <submittedName>
        <fullName evidence="15">3-hydroxyacyl-CoA dehydrogenase</fullName>
    </submittedName>
</protein>
<dbReference type="Pfam" id="PF00725">
    <property type="entry name" value="3HCDH"/>
    <property type="match status" value="2"/>
</dbReference>
<feature type="domain" description="3-hydroxyacyl-CoA dehydrogenase NAD binding" evidence="14">
    <location>
        <begin position="296"/>
        <end position="473"/>
    </location>
</feature>
<reference evidence="16" key="1">
    <citation type="journal article" date="2019" name="Int. J. Syst. Evol. Microbiol.">
        <title>The Global Catalogue of Microorganisms (GCM) 10K type strain sequencing project: providing services to taxonomists for standard genome sequencing and annotation.</title>
        <authorList>
            <consortium name="The Broad Institute Genomics Platform"/>
            <consortium name="The Broad Institute Genome Sequencing Center for Infectious Disease"/>
            <person name="Wu L."/>
            <person name="Ma J."/>
        </authorList>
    </citation>
    <scope>NUCLEOTIDE SEQUENCE [LARGE SCALE GENOMIC DNA]</scope>
    <source>
        <strain evidence="16">CGMCC 1.12664</strain>
    </source>
</reference>
<evidence type="ECO:0000256" key="7">
    <source>
        <dbReference type="ARBA" id="ARBA00023098"/>
    </source>
</evidence>
<dbReference type="GO" id="GO:0016853">
    <property type="term" value="F:isomerase activity"/>
    <property type="evidence" value="ECO:0007669"/>
    <property type="project" value="UniProtKB-KW"/>
</dbReference>
<dbReference type="FunFam" id="1.10.1040.50:FF:000006">
    <property type="entry name" value="Peroxisomal bifunctional enzyme"/>
    <property type="match status" value="1"/>
</dbReference>
<keyword evidence="11" id="KW-0511">Multifunctional enzyme</keyword>
<comment type="subcellular location">
    <subcellularLocation>
        <location evidence="1">Peroxisome</location>
    </subcellularLocation>
</comment>
<dbReference type="GO" id="GO:0006631">
    <property type="term" value="P:fatty acid metabolic process"/>
    <property type="evidence" value="ECO:0007669"/>
    <property type="project" value="UniProtKB-KW"/>
</dbReference>
<dbReference type="CDD" id="cd06558">
    <property type="entry name" value="crotonase-like"/>
    <property type="match status" value="1"/>
</dbReference>
<dbReference type="InterPro" id="IPR006176">
    <property type="entry name" value="3-OHacyl-CoA_DH_NAD-bd"/>
</dbReference>
<evidence type="ECO:0000256" key="4">
    <source>
        <dbReference type="ARBA" id="ARBA00022963"/>
    </source>
</evidence>
<dbReference type="GO" id="GO:0003857">
    <property type="term" value="F:(3S)-3-hydroxyacyl-CoA dehydrogenase (NAD+) activity"/>
    <property type="evidence" value="ECO:0007669"/>
    <property type="project" value="UniProtKB-EC"/>
</dbReference>
<dbReference type="Pfam" id="PF02737">
    <property type="entry name" value="3HCDH_N"/>
    <property type="match status" value="1"/>
</dbReference>
<keyword evidence="16" id="KW-1185">Reference proteome</keyword>
<dbReference type="InterPro" id="IPR036291">
    <property type="entry name" value="NAD(P)-bd_dom_sf"/>
</dbReference>
<evidence type="ECO:0000313" key="16">
    <source>
        <dbReference type="Proteomes" id="UP000612855"/>
    </source>
</evidence>
<evidence type="ECO:0000256" key="2">
    <source>
        <dbReference type="ARBA" id="ARBA00005005"/>
    </source>
</evidence>
<feature type="domain" description="3-hydroxyacyl-CoA dehydrogenase C-terminal" evidence="13">
    <location>
        <begin position="477"/>
        <end position="563"/>
    </location>
</feature>
<dbReference type="InterPro" id="IPR001753">
    <property type="entry name" value="Enoyl-CoA_hydra/iso"/>
</dbReference>
<evidence type="ECO:0000256" key="8">
    <source>
        <dbReference type="ARBA" id="ARBA00023140"/>
    </source>
</evidence>
<dbReference type="EMBL" id="BMFJ01000001">
    <property type="protein sequence ID" value="GGE20722.1"/>
    <property type="molecule type" value="Genomic_DNA"/>
</dbReference>
<evidence type="ECO:0000259" key="13">
    <source>
        <dbReference type="Pfam" id="PF00725"/>
    </source>
</evidence>
<evidence type="ECO:0000259" key="14">
    <source>
        <dbReference type="Pfam" id="PF02737"/>
    </source>
</evidence>
<evidence type="ECO:0000256" key="1">
    <source>
        <dbReference type="ARBA" id="ARBA00004275"/>
    </source>
</evidence>
<dbReference type="FunFam" id="3.40.50.720:FF:000009">
    <property type="entry name" value="Fatty oxidation complex, alpha subunit"/>
    <property type="match status" value="1"/>
</dbReference>
<dbReference type="GO" id="GO:0004300">
    <property type="term" value="F:enoyl-CoA hydratase activity"/>
    <property type="evidence" value="ECO:0007669"/>
    <property type="project" value="UniProtKB-ARBA"/>
</dbReference>
<dbReference type="InterPro" id="IPR029045">
    <property type="entry name" value="ClpP/crotonase-like_dom_sf"/>
</dbReference>
<dbReference type="GO" id="GO:0016042">
    <property type="term" value="P:lipid catabolic process"/>
    <property type="evidence" value="ECO:0007669"/>
    <property type="project" value="UniProtKB-KW"/>
</dbReference>
<comment type="catalytic activity">
    <reaction evidence="12">
        <text>a (3S)-3-hydroxyacyl-CoA + NAD(+) = a 3-oxoacyl-CoA + NADH + H(+)</text>
        <dbReference type="Rhea" id="RHEA:22432"/>
        <dbReference type="ChEBI" id="CHEBI:15378"/>
        <dbReference type="ChEBI" id="CHEBI:57318"/>
        <dbReference type="ChEBI" id="CHEBI:57540"/>
        <dbReference type="ChEBI" id="CHEBI:57945"/>
        <dbReference type="ChEBI" id="CHEBI:90726"/>
        <dbReference type="EC" id="1.1.1.35"/>
    </reaction>
</comment>
<evidence type="ECO:0000256" key="6">
    <source>
        <dbReference type="ARBA" id="ARBA00023027"/>
    </source>
</evidence>
<dbReference type="GO" id="GO:0070403">
    <property type="term" value="F:NAD+ binding"/>
    <property type="evidence" value="ECO:0007669"/>
    <property type="project" value="InterPro"/>
</dbReference>
<dbReference type="PANTHER" id="PTHR23309">
    <property type="entry name" value="3-HYDROXYACYL-COA DEHYROGENASE"/>
    <property type="match status" value="1"/>
</dbReference>
<comment type="pathway">
    <text evidence="2">Lipid metabolism; fatty acid beta-oxidation.</text>
</comment>
<dbReference type="Gene3D" id="3.40.50.720">
    <property type="entry name" value="NAD(P)-binding Rossmann-like Domain"/>
    <property type="match status" value="1"/>
</dbReference>
<gene>
    <name evidence="15" type="ORF">GCM10011360_06770</name>
</gene>
<comment type="caution">
    <text evidence="15">The sequence shown here is derived from an EMBL/GenBank/DDBJ whole genome shotgun (WGS) entry which is preliminary data.</text>
</comment>
<dbReference type="AlphaFoldDB" id="A0A917EB39"/>
<dbReference type="Gene3D" id="1.10.1040.50">
    <property type="match status" value="1"/>
</dbReference>
<accession>A0A917EB39</accession>
<keyword evidence="3" id="KW-0276">Fatty acid metabolism</keyword>
<evidence type="ECO:0000256" key="10">
    <source>
        <dbReference type="ARBA" id="ARBA00023239"/>
    </source>
</evidence>